<keyword evidence="3" id="KW-1185">Reference proteome</keyword>
<dbReference type="Proteomes" id="UP001157006">
    <property type="component" value="Chromosome 6"/>
</dbReference>
<reference evidence="2 3" key="1">
    <citation type="submission" date="2023-01" db="EMBL/GenBank/DDBJ databases">
        <authorList>
            <person name="Kreplak J."/>
        </authorList>
    </citation>
    <scope>NUCLEOTIDE SEQUENCE [LARGE SCALE GENOMIC DNA]</scope>
</reference>
<dbReference type="EMBL" id="OX451741">
    <property type="protein sequence ID" value="CAI8617850.1"/>
    <property type="molecule type" value="Genomic_DNA"/>
</dbReference>
<evidence type="ECO:0000256" key="1">
    <source>
        <dbReference type="SAM" id="MobiDB-lite"/>
    </source>
</evidence>
<gene>
    <name evidence="2" type="ORF">VFH_VI095480</name>
</gene>
<feature type="region of interest" description="Disordered" evidence="1">
    <location>
        <begin position="87"/>
        <end position="107"/>
    </location>
</feature>
<evidence type="ECO:0000313" key="2">
    <source>
        <dbReference type="EMBL" id="CAI8617850.1"/>
    </source>
</evidence>
<proteinExistence type="predicted"/>
<dbReference type="AlphaFoldDB" id="A0AAV1B941"/>
<feature type="region of interest" description="Disordered" evidence="1">
    <location>
        <begin position="1"/>
        <end position="22"/>
    </location>
</feature>
<name>A0AAV1B941_VICFA</name>
<accession>A0AAV1B941</accession>
<protein>
    <submittedName>
        <fullName evidence="2">Uncharacterized protein</fullName>
    </submittedName>
</protein>
<evidence type="ECO:0000313" key="3">
    <source>
        <dbReference type="Proteomes" id="UP001157006"/>
    </source>
</evidence>
<organism evidence="2 3">
    <name type="scientific">Vicia faba</name>
    <name type="common">Broad bean</name>
    <name type="synonym">Faba vulgaris</name>
    <dbReference type="NCBI Taxonomy" id="3906"/>
    <lineage>
        <taxon>Eukaryota</taxon>
        <taxon>Viridiplantae</taxon>
        <taxon>Streptophyta</taxon>
        <taxon>Embryophyta</taxon>
        <taxon>Tracheophyta</taxon>
        <taxon>Spermatophyta</taxon>
        <taxon>Magnoliopsida</taxon>
        <taxon>eudicotyledons</taxon>
        <taxon>Gunneridae</taxon>
        <taxon>Pentapetalae</taxon>
        <taxon>rosids</taxon>
        <taxon>fabids</taxon>
        <taxon>Fabales</taxon>
        <taxon>Fabaceae</taxon>
        <taxon>Papilionoideae</taxon>
        <taxon>50 kb inversion clade</taxon>
        <taxon>NPAAA clade</taxon>
        <taxon>Hologalegina</taxon>
        <taxon>IRL clade</taxon>
        <taxon>Fabeae</taxon>
        <taxon>Vicia</taxon>
    </lineage>
</organism>
<sequence length="107" mass="11919">MGNCGSNPKTDEGPEPVPLPAPVPVTEEVKVEHAVKETPIEDNKSLITLLKENVEESKKKEGVKAEAKEVKAEPKIEKPKNEVLKVQEEEPQTEEKKMEAFFAKREG</sequence>